<reference evidence="1" key="1">
    <citation type="submission" date="2021-05" db="EMBL/GenBank/DDBJ databases">
        <authorList>
            <person name="Scholz U."/>
            <person name="Mascher M."/>
            <person name="Fiebig A."/>
        </authorList>
    </citation>
    <scope>NUCLEOTIDE SEQUENCE [LARGE SCALE GENOMIC DNA]</scope>
</reference>
<reference evidence="1" key="2">
    <citation type="submission" date="2025-09" db="UniProtKB">
        <authorList>
            <consortium name="EnsemblPlants"/>
        </authorList>
    </citation>
    <scope>IDENTIFICATION</scope>
</reference>
<protein>
    <submittedName>
        <fullName evidence="1">Uncharacterized protein</fullName>
    </submittedName>
</protein>
<dbReference type="EnsemblPlants" id="AVESA.00010b.r2.2DG0332230.1">
    <property type="protein sequence ID" value="AVESA.00010b.r2.2DG0332230.1.CDS"/>
    <property type="gene ID" value="AVESA.00010b.r2.2DG0332230"/>
</dbReference>
<evidence type="ECO:0000313" key="1">
    <source>
        <dbReference type="EnsemblPlants" id="AVESA.00010b.r2.2DG0332230.1.CDS"/>
    </source>
</evidence>
<organism evidence="1 2">
    <name type="scientific">Avena sativa</name>
    <name type="common">Oat</name>
    <dbReference type="NCBI Taxonomy" id="4498"/>
    <lineage>
        <taxon>Eukaryota</taxon>
        <taxon>Viridiplantae</taxon>
        <taxon>Streptophyta</taxon>
        <taxon>Embryophyta</taxon>
        <taxon>Tracheophyta</taxon>
        <taxon>Spermatophyta</taxon>
        <taxon>Magnoliopsida</taxon>
        <taxon>Liliopsida</taxon>
        <taxon>Poales</taxon>
        <taxon>Poaceae</taxon>
        <taxon>BOP clade</taxon>
        <taxon>Pooideae</taxon>
        <taxon>Poodae</taxon>
        <taxon>Poeae</taxon>
        <taxon>Poeae Chloroplast Group 1 (Aveneae type)</taxon>
        <taxon>Aveninae</taxon>
        <taxon>Avena</taxon>
    </lineage>
</organism>
<keyword evidence="2" id="KW-1185">Reference proteome</keyword>
<sequence>MAGPSAASPGTPANIIVGSHVWVEDPTLAWIDGEVVSIKNNEVHVQTSNGKKVTTDRSKVFPKDMEAPPGGVDDMTRLSYLHEPGVLQNLATRYELNEIYTYTGSILIAINPFQRLPHLYDTHMMEQYKGADFGELSPHVFAIADVAYREMINEGKNNSILVSGESGAGKTETTKMLMRYLAHLGGRSGVEGRTVEQQVLESNPVLEAFGNAKTVRNNNSRCDCNNLEKALITREIVTPEEIITRTLDPESALASRDALAKTVYSRLFDWIVEKINVSIGQDPNSKQLIGVLDIYGFESFKVNSFEQLCINYTNEKLQQHFNQHVFKMEQEEYTREEINWSYIEFVDNQDVLDLIEKKGGLIALLDEACMFPRSTHETFAQKLYTTFKNNKRFVKPKLSRTNFTVVHYAGDVTYQADHFLDKNKDYVVAEHQDLLNASSCPFVAGLFPSLPEESSKSSKFSSIGSRFKLQLQSLMETLSSTEPHYIRCVKPNNLLKPAIFENTNVIQQLRCGGVLEAIRISCAGYPTRKTFYEFVNRFGVLGPELLEGSNDDKIACQKILEKMRLENYQIGKTKVFLRAGQMADLDARRAEVLGKAARIIQRLMRTYIARKQFVLVKRSATRLQSFVRGTLVRNLYECMRREAAAVKIQKNVRRHKARESYLLLQAAAVTLQTGLRAMSARKEFRFRKETKAAVHIQARWRCHRDYTHYKNLQGAALTYQCAWRQRLARRELRNLKMAARETGALKEAKDKLEKRVEELTWRLGLEKRLRTDLEEAKAQEIAKLQETLRDTQLQVEEAKSMVVKEREAARKAIEEAPPVIKETPVLIEDTEKVHSLTAEVDQLKALLQTERQATETAKKEHAEVERRNEELMKKFEAAEKKIEQLQDTAQRLEEKATNMESENKVLRQQAVAITPTAKTLAAYPKSPFQLRTPDNGSAPNLEVNSSPDVTPIPLDLKELEAEEKPQKSLNEKQQENQDLLIKCVSQDLGFSSGRAIAACVIYRCLLHWRSFEVERTGVFDRIIQTIGTAIETLEHCLDGT</sequence>
<proteinExistence type="predicted"/>
<evidence type="ECO:0000313" key="2">
    <source>
        <dbReference type="Proteomes" id="UP001732700"/>
    </source>
</evidence>
<name>A0ACD5UZ00_AVESA</name>
<dbReference type="Proteomes" id="UP001732700">
    <property type="component" value="Chromosome 2D"/>
</dbReference>
<accession>A0ACD5UZ00</accession>